<evidence type="ECO:0000259" key="2">
    <source>
        <dbReference type="Pfam" id="PF02720"/>
    </source>
</evidence>
<feature type="domain" description="DUF222" evidence="2">
    <location>
        <begin position="354"/>
        <end position="431"/>
    </location>
</feature>
<dbReference type="Proteomes" id="UP001499841">
    <property type="component" value="Unassembled WGS sequence"/>
</dbReference>
<dbReference type="InterPro" id="IPR003615">
    <property type="entry name" value="HNH_nuc"/>
</dbReference>
<keyword evidence="4" id="KW-1185">Reference proteome</keyword>
<feature type="region of interest" description="Disordered" evidence="1">
    <location>
        <begin position="317"/>
        <end position="358"/>
    </location>
</feature>
<dbReference type="RefSeq" id="WP_345040002.1">
    <property type="nucleotide sequence ID" value="NZ_BAABBA010000007.1"/>
</dbReference>
<dbReference type="CDD" id="cd00085">
    <property type="entry name" value="HNHc"/>
    <property type="match status" value="1"/>
</dbReference>
<feature type="domain" description="DUF222" evidence="2">
    <location>
        <begin position="75"/>
        <end position="308"/>
    </location>
</feature>
<dbReference type="Pfam" id="PF02720">
    <property type="entry name" value="DUF222"/>
    <property type="match status" value="2"/>
</dbReference>
<gene>
    <name evidence="3" type="ORF">GCM10022262_17530</name>
</gene>
<evidence type="ECO:0000313" key="3">
    <source>
        <dbReference type="EMBL" id="GAA4287394.1"/>
    </source>
</evidence>
<evidence type="ECO:0000256" key="1">
    <source>
        <dbReference type="SAM" id="MobiDB-lite"/>
    </source>
</evidence>
<dbReference type="InterPro" id="IPR003870">
    <property type="entry name" value="DUF222"/>
</dbReference>
<reference evidence="4" key="1">
    <citation type="journal article" date="2019" name="Int. J. Syst. Evol. Microbiol.">
        <title>The Global Catalogue of Microorganisms (GCM) 10K type strain sequencing project: providing services to taxonomists for standard genome sequencing and annotation.</title>
        <authorList>
            <consortium name="The Broad Institute Genomics Platform"/>
            <consortium name="The Broad Institute Genome Sequencing Center for Infectious Disease"/>
            <person name="Wu L."/>
            <person name="Ma J."/>
        </authorList>
    </citation>
    <scope>NUCLEOTIDE SEQUENCE [LARGE SCALE GENOMIC DNA]</scope>
    <source>
        <strain evidence="4">JCM 17459</strain>
    </source>
</reference>
<protein>
    <recommendedName>
        <fullName evidence="2">DUF222 domain-containing protein</fullName>
    </recommendedName>
</protein>
<comment type="caution">
    <text evidence="3">The sequence shown here is derived from an EMBL/GenBank/DDBJ whole genome shotgun (WGS) entry which is preliminary data.</text>
</comment>
<dbReference type="EMBL" id="BAABBA010000007">
    <property type="protein sequence ID" value="GAA4287394.1"/>
    <property type="molecule type" value="Genomic_DNA"/>
</dbReference>
<evidence type="ECO:0000313" key="4">
    <source>
        <dbReference type="Proteomes" id="UP001499841"/>
    </source>
</evidence>
<proteinExistence type="predicted"/>
<feature type="region of interest" description="Disordered" evidence="1">
    <location>
        <begin position="1"/>
        <end position="29"/>
    </location>
</feature>
<sequence length="508" mass="53481">MSDPRPLANPGAGPLTNPGAGPLADPGSGPLANAGAGPLAEASVPVLAALAAATAHLDTLAGADLAALPPADLLAAVDATEALHRRVQALTARVLTAAETDGMWATTGARTFPAWYRARTGRHHSTAHSAVRTARRLRDHLPGTTAALGAGRISADHATALTTHAAATPATRARLTDPELGEEFLLSHATTLGATEFTHLVKHWAHRADPAADDRAYRHDSQAEHLTLAPTTDGYHLAGWLSTANGQALQTALDARTGTPAATDPRTPAQRRAHALTSLARLTLDAGILQPGARIRPHLAVHVPYDTLRRLIDANRPTTCTTDQSADQRPAGPPGTAFGLDTGTAPSPGTAGPGQAGTFVIPAALDHNALVGTEPATLADGTPIAPQLLARLACQGNFHRVIFGPDSQILDSGREERLFTAAQTRAIIARDRTCRYPDCHAPPGEGEIHHSLWWYDQHGPTAAHLGILLCWYHHDHVHQHDITIERTGDHWTFTRPDGTTITTIRTAA</sequence>
<name>A0ABP8ETS9_9MICO</name>
<accession>A0ABP8ETS9</accession>
<organism evidence="3 4">
    <name type="scientific">Georgenia daeguensis</name>
    <dbReference type="NCBI Taxonomy" id="908355"/>
    <lineage>
        <taxon>Bacteria</taxon>
        <taxon>Bacillati</taxon>
        <taxon>Actinomycetota</taxon>
        <taxon>Actinomycetes</taxon>
        <taxon>Micrococcales</taxon>
        <taxon>Bogoriellaceae</taxon>
        <taxon>Georgenia</taxon>
    </lineage>
</organism>
<feature type="compositionally biased region" description="Polar residues" evidence="1">
    <location>
        <begin position="317"/>
        <end position="327"/>
    </location>
</feature>